<name>A0A1F4RP84_UNCSA</name>
<proteinExistence type="predicted"/>
<comment type="caution">
    <text evidence="4">The sequence shown here is derived from an EMBL/GenBank/DDBJ whole genome shotgun (WGS) entry which is preliminary data.</text>
</comment>
<dbReference type="STRING" id="1802568.A3F86_02470"/>
<protein>
    <recommendedName>
        <fullName evidence="3">YknX-like beta-barrel domain-containing protein</fullName>
    </recommendedName>
</protein>
<evidence type="ECO:0000259" key="3">
    <source>
        <dbReference type="Pfam" id="PF25990"/>
    </source>
</evidence>
<reference evidence="4 5" key="1">
    <citation type="journal article" date="2016" name="Nat. Commun.">
        <title>Thousands of microbial genomes shed light on interconnected biogeochemical processes in an aquifer system.</title>
        <authorList>
            <person name="Anantharaman K."/>
            <person name="Brown C.T."/>
            <person name="Hug L.A."/>
            <person name="Sharon I."/>
            <person name="Castelle C.J."/>
            <person name="Probst A.J."/>
            <person name="Thomas B.C."/>
            <person name="Singh A."/>
            <person name="Wilkins M.J."/>
            <person name="Karaoz U."/>
            <person name="Brodie E.L."/>
            <person name="Williams K.H."/>
            <person name="Hubbard S.S."/>
            <person name="Banfield J.F."/>
        </authorList>
    </citation>
    <scope>NUCLEOTIDE SEQUENCE [LARGE SCALE GENOMIC DNA]</scope>
</reference>
<dbReference type="Proteomes" id="UP000179095">
    <property type="component" value="Unassembled WGS sequence"/>
</dbReference>
<dbReference type="Gene3D" id="2.40.30.170">
    <property type="match status" value="1"/>
</dbReference>
<dbReference type="GO" id="GO:0030313">
    <property type="term" value="C:cell envelope"/>
    <property type="evidence" value="ECO:0007669"/>
    <property type="project" value="UniProtKB-SubCell"/>
</dbReference>
<keyword evidence="2" id="KW-0175">Coiled coil</keyword>
<accession>A0A1F4RP84</accession>
<dbReference type="InterPro" id="IPR058636">
    <property type="entry name" value="Beta-barrel_YknX"/>
</dbReference>
<organism evidence="4 5">
    <name type="scientific">candidate division WOR-1 bacterium RIFCSPLOWO2_12_FULL_45_9</name>
    <dbReference type="NCBI Taxonomy" id="1802568"/>
    <lineage>
        <taxon>Bacteria</taxon>
        <taxon>Bacillati</taxon>
        <taxon>Saganbacteria</taxon>
    </lineage>
</organism>
<evidence type="ECO:0000256" key="1">
    <source>
        <dbReference type="ARBA" id="ARBA00004196"/>
    </source>
</evidence>
<comment type="subcellular location">
    <subcellularLocation>
        <location evidence="1">Cell envelope</location>
    </subcellularLocation>
</comment>
<feature type="domain" description="YknX-like beta-barrel" evidence="3">
    <location>
        <begin position="5"/>
        <end position="62"/>
    </location>
</feature>
<dbReference type="PANTHER" id="PTHR32347">
    <property type="entry name" value="EFFLUX SYSTEM COMPONENT YKNX-RELATED"/>
    <property type="match status" value="1"/>
</dbReference>
<dbReference type="Pfam" id="PF25990">
    <property type="entry name" value="Beta-barrel_YknX"/>
    <property type="match status" value="1"/>
</dbReference>
<dbReference type="InterPro" id="IPR050465">
    <property type="entry name" value="UPF0194_transport"/>
</dbReference>
<evidence type="ECO:0000256" key="2">
    <source>
        <dbReference type="ARBA" id="ARBA00023054"/>
    </source>
</evidence>
<dbReference type="AlphaFoldDB" id="A0A1F4RP84"/>
<sequence>MADKLIVKAQVDETDIGKIRVGQQVVIELDAYAGKEISGRVEHIAYESETVNNVTIYEVDIVPVEVPEFFRAGMSATVNFVLEEKKNVILLPLRAVKKIGNQ</sequence>
<evidence type="ECO:0000313" key="5">
    <source>
        <dbReference type="Proteomes" id="UP000179095"/>
    </source>
</evidence>
<dbReference type="EMBL" id="METQ01000007">
    <property type="protein sequence ID" value="OGC09980.1"/>
    <property type="molecule type" value="Genomic_DNA"/>
</dbReference>
<gene>
    <name evidence="4" type="ORF">A3F86_02470</name>
</gene>
<evidence type="ECO:0000313" key="4">
    <source>
        <dbReference type="EMBL" id="OGC09980.1"/>
    </source>
</evidence>